<gene>
    <name evidence="2" type="ORF">SAMN05216258_110195</name>
</gene>
<accession>A0A1I3LVI2</accession>
<evidence type="ECO:0000313" key="3">
    <source>
        <dbReference type="Proteomes" id="UP000199377"/>
    </source>
</evidence>
<feature type="domain" description="Cupin type-2" evidence="1">
    <location>
        <begin position="35"/>
        <end position="101"/>
    </location>
</feature>
<dbReference type="OrthoDB" id="9798709at2"/>
<sequence>MTTPPRPRTYETLGILMKFHAFPEDVQGKYCLVEAVVPPGLGAPPNHHAGETEAFHVLEGEIEFMVAGETILAGPGDHVRIPDGAPHAFAARGDRPARVLILNAPGLMHERFFTEVGRPVPDDTVAPAPMDGPPDLAKVMAVAQDVGMTLLAPAET</sequence>
<dbReference type="InterPro" id="IPR053146">
    <property type="entry name" value="QDO-like"/>
</dbReference>
<reference evidence="2 3" key="1">
    <citation type="submission" date="2016-10" db="EMBL/GenBank/DDBJ databases">
        <authorList>
            <person name="de Groot N.N."/>
        </authorList>
    </citation>
    <scope>NUCLEOTIDE SEQUENCE [LARGE SCALE GENOMIC DNA]</scope>
    <source>
        <strain evidence="2 3">CGMCC 1.11030</strain>
    </source>
</reference>
<dbReference type="InterPro" id="IPR014710">
    <property type="entry name" value="RmlC-like_jellyroll"/>
</dbReference>
<dbReference type="Proteomes" id="UP000199377">
    <property type="component" value="Unassembled WGS sequence"/>
</dbReference>
<evidence type="ECO:0000313" key="2">
    <source>
        <dbReference type="EMBL" id="SFI88749.1"/>
    </source>
</evidence>
<dbReference type="PANTHER" id="PTHR36440">
    <property type="entry name" value="PUTATIVE (AFU_ORTHOLOGUE AFUA_8G07350)-RELATED"/>
    <property type="match status" value="1"/>
</dbReference>
<keyword evidence="3" id="KW-1185">Reference proteome</keyword>
<dbReference type="STRING" id="1114924.SAMN05216258_110195"/>
<dbReference type="InterPro" id="IPR013096">
    <property type="entry name" value="Cupin_2"/>
</dbReference>
<dbReference type="AlphaFoldDB" id="A0A1I3LVI2"/>
<dbReference type="Gene3D" id="2.60.120.10">
    <property type="entry name" value="Jelly Rolls"/>
    <property type="match status" value="1"/>
</dbReference>
<proteinExistence type="predicted"/>
<dbReference type="PANTHER" id="PTHR36440:SF1">
    <property type="entry name" value="PUTATIVE (AFU_ORTHOLOGUE AFUA_8G07350)-RELATED"/>
    <property type="match status" value="1"/>
</dbReference>
<protein>
    <submittedName>
        <fullName evidence="2">Cupin domain-containing protein</fullName>
    </submittedName>
</protein>
<dbReference type="Pfam" id="PF07883">
    <property type="entry name" value="Cupin_2"/>
    <property type="match status" value="1"/>
</dbReference>
<dbReference type="SUPFAM" id="SSF51182">
    <property type="entry name" value="RmlC-like cupins"/>
    <property type="match status" value="1"/>
</dbReference>
<dbReference type="EMBL" id="FOQH01000010">
    <property type="protein sequence ID" value="SFI88749.1"/>
    <property type="molecule type" value="Genomic_DNA"/>
</dbReference>
<dbReference type="RefSeq" id="WP_092863523.1">
    <property type="nucleotide sequence ID" value="NZ_FOQH01000010.1"/>
</dbReference>
<organism evidence="2 3">
    <name type="scientific">Albimonas pacifica</name>
    <dbReference type="NCBI Taxonomy" id="1114924"/>
    <lineage>
        <taxon>Bacteria</taxon>
        <taxon>Pseudomonadati</taxon>
        <taxon>Pseudomonadota</taxon>
        <taxon>Alphaproteobacteria</taxon>
        <taxon>Rhodobacterales</taxon>
        <taxon>Paracoccaceae</taxon>
        <taxon>Albimonas</taxon>
    </lineage>
</organism>
<evidence type="ECO:0000259" key="1">
    <source>
        <dbReference type="Pfam" id="PF07883"/>
    </source>
</evidence>
<dbReference type="InterPro" id="IPR011051">
    <property type="entry name" value="RmlC_Cupin_sf"/>
</dbReference>
<name>A0A1I3LVI2_9RHOB</name>